<dbReference type="EMBL" id="CP103313">
    <property type="protein sequence ID" value="UVY95927.1"/>
    <property type="molecule type" value="Genomic_DNA"/>
</dbReference>
<proteinExistence type="predicted"/>
<protein>
    <submittedName>
        <fullName evidence="2">RES family NAD+ phosphorylase</fullName>
    </submittedName>
</protein>
<dbReference type="Proteomes" id="UP001140272">
    <property type="component" value="Unassembled WGS sequence"/>
</dbReference>
<sequence>MSRARTLAERVTDVGGVDVGDVFLRHAAPGRDAFAGGYGGRWGELFPVVYLGRPLDSCVEEAYRHLVDDAGVPAEFVKSRVLYRVRVDAKRILDLRSADARAQVGLEDADISSEVGDYAACQRVAATAHQLEYHGIFASAATGLGETLAIFRQRVGIAELPVIIDEQSWLRLPPRPGPETVRLTIVGD</sequence>
<dbReference type="EMBL" id="JACKRN010000344">
    <property type="protein sequence ID" value="MCV7070702.1"/>
    <property type="molecule type" value="Genomic_DNA"/>
</dbReference>
<keyword evidence="4" id="KW-1185">Reference proteome</keyword>
<reference evidence="2" key="1">
    <citation type="submission" date="2020-07" db="EMBL/GenBank/DDBJ databases">
        <authorList>
            <person name="Pettersson B.M.F."/>
            <person name="Behra P.R.K."/>
            <person name="Ramesh M."/>
            <person name="Das S."/>
            <person name="Dasgupta S."/>
            <person name="Kirsebom L.A."/>
        </authorList>
    </citation>
    <scope>NUCLEOTIDE SEQUENCE</scope>
    <source>
        <strain evidence="2">DSM 45406</strain>
    </source>
</reference>
<organism evidence="2 5">
    <name type="scientific">Mycolicibacterium rufum</name>
    <dbReference type="NCBI Taxonomy" id="318424"/>
    <lineage>
        <taxon>Bacteria</taxon>
        <taxon>Bacillati</taxon>
        <taxon>Actinomycetota</taxon>
        <taxon>Actinomycetes</taxon>
        <taxon>Mycobacteriales</taxon>
        <taxon>Mycobacteriaceae</taxon>
        <taxon>Mycolicibacterium</taxon>
    </lineage>
</organism>
<name>A0A9X2YB84_9MYCO</name>
<dbReference type="SMART" id="SM00953">
    <property type="entry name" value="RES"/>
    <property type="match status" value="1"/>
</dbReference>
<dbReference type="InterPro" id="IPR014914">
    <property type="entry name" value="RES_dom"/>
</dbReference>
<feature type="domain" description="RES" evidence="1">
    <location>
        <begin position="29"/>
        <end position="163"/>
    </location>
</feature>
<dbReference type="Pfam" id="PF08808">
    <property type="entry name" value="RES"/>
    <property type="match status" value="1"/>
</dbReference>
<evidence type="ECO:0000259" key="1">
    <source>
        <dbReference type="SMART" id="SM00953"/>
    </source>
</evidence>
<evidence type="ECO:0000313" key="5">
    <source>
        <dbReference type="Proteomes" id="UP001140272"/>
    </source>
</evidence>
<geneLocation type="plasmid" evidence="3 4">
    <name>unnamed2</name>
</geneLocation>
<reference evidence="3" key="3">
    <citation type="submission" date="2022-08" db="EMBL/GenBank/DDBJ databases">
        <title>Complete genome sequence of 14 non-tuberculosis mycobacteria type-strains.</title>
        <authorList>
            <person name="Igarashi Y."/>
            <person name="Osugi A."/>
            <person name="Mitarai S."/>
        </authorList>
    </citation>
    <scope>NUCLEOTIDE SEQUENCE</scope>
    <source>
        <strain evidence="3">JCM 16372</strain>
        <plasmid evidence="3">unnamed2</plasmid>
    </source>
</reference>
<evidence type="ECO:0000313" key="4">
    <source>
        <dbReference type="Proteomes" id="UP001055159"/>
    </source>
</evidence>
<keyword evidence="3" id="KW-0614">Plasmid</keyword>
<gene>
    <name evidence="2" type="ORF">H7H73_09860</name>
    <name evidence="3" type="ORF">MJO55_29440</name>
</gene>
<accession>A0A9X2YB84</accession>
<reference evidence="2" key="2">
    <citation type="journal article" date="2022" name="BMC Genomics">
        <title>Comparative genome analysis of mycobacteria focusing on tRNA and non-coding RNA.</title>
        <authorList>
            <person name="Behra P.R.K."/>
            <person name="Pettersson B.M.F."/>
            <person name="Ramesh M."/>
            <person name="Das S."/>
            <person name="Dasgupta S."/>
            <person name="Kirsebom L.A."/>
        </authorList>
    </citation>
    <scope>NUCLEOTIDE SEQUENCE</scope>
    <source>
        <strain evidence="2">DSM 45406</strain>
    </source>
</reference>
<dbReference type="Proteomes" id="UP001055159">
    <property type="component" value="Plasmid unnamed2"/>
</dbReference>
<evidence type="ECO:0000313" key="3">
    <source>
        <dbReference type="EMBL" id="UVY95927.1"/>
    </source>
</evidence>
<evidence type="ECO:0000313" key="2">
    <source>
        <dbReference type="EMBL" id="MCV7070702.1"/>
    </source>
</evidence>
<dbReference type="RefSeq" id="WP_043416423.1">
    <property type="nucleotide sequence ID" value="NZ_CP103313.1"/>
</dbReference>
<dbReference type="AlphaFoldDB" id="A0A9X2YB84"/>